<keyword evidence="6" id="KW-0735">Signal-anchor</keyword>
<evidence type="ECO:0000256" key="5">
    <source>
        <dbReference type="ARBA" id="ARBA00022692"/>
    </source>
</evidence>
<keyword evidence="8" id="KW-0472">Membrane</keyword>
<dbReference type="HOGENOM" id="CLU_062445_0_0_1"/>
<dbReference type="GeneTree" id="ENSGT00950000182858"/>
<dbReference type="Bgee" id="ENSLOCG00000004182">
    <property type="expression patterns" value="Expressed in brain and 4 other cell types or tissues"/>
</dbReference>
<evidence type="ECO:0000313" key="12">
    <source>
        <dbReference type="Ensembl" id="ENSLOCP00000004989.1"/>
    </source>
</evidence>
<evidence type="ECO:0000256" key="11">
    <source>
        <dbReference type="PIRSR" id="PIRSR605076-3"/>
    </source>
</evidence>
<keyword evidence="13" id="KW-1185">Reference proteome</keyword>
<dbReference type="Proteomes" id="UP000018468">
    <property type="component" value="Linkage group LG21"/>
</dbReference>
<feature type="binding site" evidence="10">
    <location>
        <position position="56"/>
    </location>
    <ligand>
        <name>UDP-N-acetyl-alpha-D-galactosamine</name>
        <dbReference type="ChEBI" id="CHEBI:67138"/>
    </ligand>
</feature>
<dbReference type="Pfam" id="PF03414">
    <property type="entry name" value="Glyco_transf_6"/>
    <property type="match status" value="1"/>
</dbReference>
<reference evidence="12" key="2">
    <citation type="submission" date="2025-08" db="UniProtKB">
        <authorList>
            <consortium name="Ensembl"/>
        </authorList>
    </citation>
    <scope>IDENTIFICATION</scope>
</reference>
<evidence type="ECO:0000256" key="2">
    <source>
        <dbReference type="ARBA" id="ARBA00010413"/>
    </source>
</evidence>
<dbReference type="FunCoup" id="W5M9D0">
    <property type="interactions" value="910"/>
</dbReference>
<dbReference type="FunFam" id="3.90.550.10:FF:000022">
    <property type="entry name" value="Histo-blood group ABO system transferase"/>
    <property type="match status" value="1"/>
</dbReference>
<dbReference type="Gene3D" id="3.90.550.10">
    <property type="entry name" value="Spore Coat Polysaccharide Biosynthesis Protein SpsA, Chain A"/>
    <property type="match status" value="1"/>
</dbReference>
<keyword evidence="7" id="KW-1133">Transmembrane helix</keyword>
<dbReference type="GO" id="GO:0046872">
    <property type="term" value="F:metal ion binding"/>
    <property type="evidence" value="ECO:0007669"/>
    <property type="project" value="UniProtKB-KW"/>
</dbReference>
<comment type="subcellular location">
    <subcellularLocation>
        <location evidence="1">Membrane</location>
        <topology evidence="1">Single-pass type II membrane protein</topology>
    </subcellularLocation>
</comment>
<evidence type="ECO:0000313" key="13">
    <source>
        <dbReference type="Proteomes" id="UP000018468"/>
    </source>
</evidence>
<feature type="binding site" evidence="11">
    <location>
        <position position="141"/>
    </location>
    <ligand>
        <name>Mn(2+)</name>
        <dbReference type="ChEBI" id="CHEBI:29035"/>
    </ligand>
</feature>
<reference evidence="13" key="1">
    <citation type="submission" date="2011-12" db="EMBL/GenBank/DDBJ databases">
        <title>The Draft Genome of Lepisosteus oculatus.</title>
        <authorList>
            <consortium name="The Broad Institute Genome Assembly &amp; Analysis Group"/>
            <consortium name="Computational R&amp;D Group"/>
            <consortium name="and Sequencing Platform"/>
            <person name="Di Palma F."/>
            <person name="Alfoldi J."/>
            <person name="Johnson J."/>
            <person name="Berlin A."/>
            <person name="Gnerre S."/>
            <person name="Jaffe D."/>
            <person name="MacCallum I."/>
            <person name="Young S."/>
            <person name="Walker B.J."/>
            <person name="Lander E.S."/>
            <person name="Lindblad-Toh K."/>
        </authorList>
    </citation>
    <scope>NUCLEOTIDE SEQUENCE [LARGE SCALE GENOMIC DNA]</scope>
</reference>
<dbReference type="InterPro" id="IPR029044">
    <property type="entry name" value="Nucleotide-diphossugar_trans"/>
</dbReference>
<keyword evidence="11" id="KW-0464">Manganese</keyword>
<accession>W5M9D0</accession>
<feature type="binding site" evidence="10">
    <location>
        <position position="233"/>
    </location>
    <ligand>
        <name>an alpha-L-fucosyl-(1-&gt;2)-beta-D-galactosyl derivative</name>
        <dbReference type="ChEBI" id="CHEBI:140327"/>
    </ligand>
</feature>
<feature type="active site" description="Nucleophile" evidence="9">
    <location>
        <position position="233"/>
    </location>
</feature>
<dbReference type="STRING" id="7918.ENSLOCP00000004989"/>
<comment type="cofactor">
    <cofactor evidence="11">
        <name>Mn(2+)</name>
        <dbReference type="ChEBI" id="CHEBI:29035"/>
    </cofactor>
    <text evidence="11">Binds 1 Mn(2+) ion per subunit.</text>
</comment>
<organism evidence="12 13">
    <name type="scientific">Lepisosteus oculatus</name>
    <name type="common">Spotted gar</name>
    <dbReference type="NCBI Taxonomy" id="7918"/>
    <lineage>
        <taxon>Eukaryota</taxon>
        <taxon>Metazoa</taxon>
        <taxon>Chordata</taxon>
        <taxon>Craniata</taxon>
        <taxon>Vertebrata</taxon>
        <taxon>Euteleostomi</taxon>
        <taxon>Actinopterygii</taxon>
        <taxon>Neopterygii</taxon>
        <taxon>Holostei</taxon>
        <taxon>Semionotiformes</taxon>
        <taxon>Lepisosteidae</taxon>
        <taxon>Lepisosteus</taxon>
    </lineage>
</organism>
<feature type="binding site" evidence="11">
    <location>
        <position position="143"/>
    </location>
    <ligand>
        <name>Mn(2+)</name>
        <dbReference type="ChEBI" id="CHEBI:29035"/>
    </ligand>
</feature>
<evidence type="ECO:0000256" key="10">
    <source>
        <dbReference type="PIRSR" id="PIRSR605076-2"/>
    </source>
</evidence>
<dbReference type="GO" id="GO:0016758">
    <property type="term" value="F:hexosyltransferase activity"/>
    <property type="evidence" value="ECO:0007669"/>
    <property type="project" value="InterPro"/>
</dbReference>
<feature type="binding site" evidence="10">
    <location>
        <begin position="51"/>
        <end position="53"/>
    </location>
    <ligand>
        <name>UDP-N-acetyl-alpha-D-galactosamine</name>
        <dbReference type="ChEBI" id="CHEBI:67138"/>
    </ligand>
</feature>
<sequence>SFPEQGLCSRRRDVRTVTPWLAPIVWEGTFDPFVIDNIYKPLNITVATTVFAVGKYTRFLKAFLVTAEKHYLVGFRVQYYIFTDQPHEVPKVPLGSGRNLTTIQVSKLDRWQEISLQRMGIILKTIEEQIHKEAQYIYCLDVDMLFHSRWGAEVFGDLVAAIHPGYYKVSRENFPYERRPASQANIPLDQGDFYYGGAVFGGLAENVYRLTRTCYRNILVDKANNIEAVWQEESHLNKYFIYNKPTTLLSPEYLWDDEKPQPQEIKLIRFSTVKKNYAEVRDN</sequence>
<keyword evidence="5" id="KW-0812">Transmembrane</keyword>
<dbReference type="GO" id="GO:0016757">
    <property type="term" value="F:glycosyltransferase activity"/>
    <property type="evidence" value="ECO:0000318"/>
    <property type="project" value="GO_Central"/>
</dbReference>
<dbReference type="Ensembl" id="ENSLOCT00000004997.1">
    <property type="protein sequence ID" value="ENSLOCP00000004989.1"/>
    <property type="gene ID" value="ENSLOCG00000004182.1"/>
</dbReference>
<evidence type="ECO:0000256" key="6">
    <source>
        <dbReference type="ARBA" id="ARBA00022968"/>
    </source>
</evidence>
<dbReference type="InterPro" id="IPR005076">
    <property type="entry name" value="Glyco_trans_6"/>
</dbReference>
<dbReference type="GO" id="GO:0005794">
    <property type="term" value="C:Golgi apparatus"/>
    <property type="evidence" value="ECO:0000318"/>
    <property type="project" value="GO_Central"/>
</dbReference>
<dbReference type="InParanoid" id="W5M9D0"/>
<dbReference type="eggNOG" id="ENOG502QQAJ">
    <property type="taxonomic scope" value="Eukaryota"/>
</dbReference>
<protein>
    <submittedName>
        <fullName evidence="12">Globoside alpha-1,3-N-acetylgalactosaminyltransferase 1 (FORS blood group)</fullName>
    </submittedName>
</protein>
<proteinExistence type="inferred from homology"/>
<dbReference type="CDD" id="cd02515">
    <property type="entry name" value="Glyco_transf_6"/>
    <property type="match status" value="1"/>
</dbReference>
<feature type="binding site" evidence="10">
    <location>
        <begin position="141"/>
        <end position="143"/>
    </location>
    <ligand>
        <name>UDP-N-acetyl-alpha-D-galactosamine</name>
        <dbReference type="ChEBI" id="CHEBI:67138"/>
    </ligand>
</feature>
<feature type="binding site" evidence="10">
    <location>
        <position position="256"/>
    </location>
    <ligand>
        <name>an alpha-L-fucosyl-(1-&gt;2)-beta-D-galactosyl derivative</name>
        <dbReference type="ChEBI" id="CHEBI:140327"/>
    </ligand>
</feature>
<dbReference type="AlphaFoldDB" id="W5M9D0"/>
<reference evidence="12" key="3">
    <citation type="submission" date="2025-09" db="UniProtKB">
        <authorList>
            <consortium name="Ensembl"/>
        </authorList>
    </citation>
    <scope>IDENTIFICATION</scope>
</reference>
<dbReference type="GO" id="GO:0016020">
    <property type="term" value="C:membrane"/>
    <property type="evidence" value="ECO:0007669"/>
    <property type="project" value="UniProtKB-SubCell"/>
</dbReference>
<keyword evidence="11" id="KW-0479">Metal-binding</keyword>
<keyword evidence="4" id="KW-0808">Transferase</keyword>
<dbReference type="SUPFAM" id="SSF53448">
    <property type="entry name" value="Nucleotide-diphospho-sugar transferases"/>
    <property type="match status" value="1"/>
</dbReference>
<comment type="similarity">
    <text evidence="2">Belongs to the glycosyltransferase 6 family.</text>
</comment>
<keyword evidence="3" id="KW-0328">Glycosyltransferase</keyword>
<evidence type="ECO:0000256" key="1">
    <source>
        <dbReference type="ARBA" id="ARBA00004606"/>
    </source>
</evidence>
<evidence type="ECO:0000256" key="4">
    <source>
        <dbReference type="ARBA" id="ARBA00022679"/>
    </source>
</evidence>
<dbReference type="OMA" id="RRLITHK"/>
<name>W5M9D0_LEPOC</name>
<dbReference type="GO" id="GO:0005975">
    <property type="term" value="P:carbohydrate metabolic process"/>
    <property type="evidence" value="ECO:0007669"/>
    <property type="project" value="InterPro"/>
</dbReference>
<dbReference type="EMBL" id="AHAT01025372">
    <property type="status" value="NOT_ANNOTATED_CDS"/>
    <property type="molecule type" value="Genomic_DNA"/>
</dbReference>
<feature type="binding site" evidence="10">
    <location>
        <position position="163"/>
    </location>
    <ligand>
        <name>an alpha-L-fucosyl-(1-&gt;2)-beta-D-galactosyl derivative</name>
        <dbReference type="ChEBI" id="CHEBI:140327"/>
    </ligand>
</feature>
<evidence type="ECO:0000256" key="7">
    <source>
        <dbReference type="ARBA" id="ARBA00022989"/>
    </source>
</evidence>
<evidence type="ECO:0000256" key="3">
    <source>
        <dbReference type="ARBA" id="ARBA00022676"/>
    </source>
</evidence>
<dbReference type="GO" id="GO:0031982">
    <property type="term" value="C:vesicle"/>
    <property type="evidence" value="ECO:0000318"/>
    <property type="project" value="GO_Central"/>
</dbReference>
<dbReference type="PANTHER" id="PTHR10462:SF49">
    <property type="entry name" value="GLOBOSIDE ALPHA-1,3-N-ACETYLGALACTOSAMINYLTRANSFERASE 1"/>
    <property type="match status" value="1"/>
</dbReference>
<evidence type="ECO:0000256" key="9">
    <source>
        <dbReference type="PIRSR" id="PIRSR605076-1"/>
    </source>
</evidence>
<evidence type="ECO:0000256" key="8">
    <source>
        <dbReference type="ARBA" id="ARBA00023136"/>
    </source>
</evidence>
<dbReference type="PANTHER" id="PTHR10462">
    <property type="entry name" value="GLYCOSYLTRANSFERASE-RELATED"/>
    <property type="match status" value="1"/>
</dbReference>